<evidence type="ECO:0000313" key="3">
    <source>
        <dbReference type="Proteomes" id="UP000028525"/>
    </source>
</evidence>
<dbReference type="InterPro" id="IPR014509">
    <property type="entry name" value="YjdF-like"/>
</dbReference>
<dbReference type="AlphaFoldDB" id="A0A084JFF9"/>
<accession>A0A084JFF9</accession>
<proteinExistence type="predicted"/>
<keyword evidence="1" id="KW-1133">Transmembrane helix</keyword>
<keyword evidence="3" id="KW-1185">Reference proteome</keyword>
<organism evidence="2 3">
    <name type="scientific">Lacrimispora celerecrescens</name>
    <dbReference type="NCBI Taxonomy" id="29354"/>
    <lineage>
        <taxon>Bacteria</taxon>
        <taxon>Bacillati</taxon>
        <taxon>Bacillota</taxon>
        <taxon>Clostridia</taxon>
        <taxon>Lachnospirales</taxon>
        <taxon>Lachnospiraceae</taxon>
        <taxon>Lacrimispora</taxon>
    </lineage>
</organism>
<feature type="transmembrane region" description="Helical" evidence="1">
    <location>
        <begin position="112"/>
        <end position="132"/>
    </location>
</feature>
<dbReference type="Proteomes" id="UP000028525">
    <property type="component" value="Unassembled WGS sequence"/>
</dbReference>
<feature type="transmembrane region" description="Helical" evidence="1">
    <location>
        <begin position="85"/>
        <end position="105"/>
    </location>
</feature>
<evidence type="ECO:0000256" key="1">
    <source>
        <dbReference type="SAM" id="Phobius"/>
    </source>
</evidence>
<dbReference type="EMBL" id="JPME01000030">
    <property type="protein sequence ID" value="KEZ87693.1"/>
    <property type="molecule type" value="Genomic_DNA"/>
</dbReference>
<dbReference type="STRING" id="29354.IO98_20580"/>
<sequence>MKLLSLCEIIFRCALFALAVYHVFKREFKIMKSVILVFVLSFLPGFLDAVFHIRIDGFSIFVYLIILFMALYLGSSLHFYDKYKWWDRAIHFLSGVAFVGFGIALTGTSSGVIKYVILLFGFTFSITLHVIWEVLEYITDCITHSNAQRWQKIHTSHNHVSEKALQPAGLVDTMNDAICCITGAVLSILVWWFII</sequence>
<reference evidence="2 3" key="1">
    <citation type="submission" date="2014-07" db="EMBL/GenBank/DDBJ databases">
        <title>Draft genome of Clostridium celerecrescens 152B isolated from sediments associated with methane hydrate from Krishna Godavari basin.</title>
        <authorList>
            <person name="Honkalas V.S."/>
            <person name="Dabir A.P."/>
            <person name="Arora P."/>
            <person name="Dhakephalkar P.K."/>
        </authorList>
    </citation>
    <scope>NUCLEOTIDE SEQUENCE [LARGE SCALE GENOMIC DNA]</scope>
    <source>
        <strain evidence="2 3">152B</strain>
    </source>
</reference>
<feature type="transmembrane region" description="Helical" evidence="1">
    <location>
        <begin position="30"/>
        <end position="51"/>
    </location>
</feature>
<comment type="caution">
    <text evidence="2">The sequence shown here is derived from an EMBL/GenBank/DDBJ whole genome shotgun (WGS) entry which is preliminary data.</text>
</comment>
<feature type="transmembrane region" description="Helical" evidence="1">
    <location>
        <begin position="58"/>
        <end position="79"/>
    </location>
</feature>
<evidence type="ECO:0000313" key="2">
    <source>
        <dbReference type="EMBL" id="KEZ87693.1"/>
    </source>
</evidence>
<keyword evidence="1" id="KW-0472">Membrane</keyword>
<name>A0A084JFF9_9FIRM</name>
<keyword evidence="1" id="KW-0812">Transmembrane</keyword>
<dbReference type="Pfam" id="PF09997">
    <property type="entry name" value="DUF2238"/>
    <property type="match status" value="1"/>
</dbReference>
<protein>
    <submittedName>
        <fullName evidence="2">Uncharacterized protein</fullName>
    </submittedName>
</protein>
<gene>
    <name evidence="2" type="ORF">IO98_20580</name>
</gene>
<feature type="transmembrane region" description="Helical" evidence="1">
    <location>
        <begin position="174"/>
        <end position="194"/>
    </location>
</feature>